<protein>
    <submittedName>
        <fullName evidence="2">Uncharacterized protein</fullName>
    </submittedName>
</protein>
<sequence length="134" mass="14941">MPVSQSLYPLPKLPLHNFPIPILVLYNLLQRCGTLPSHYFILRHTFPINRPKQQNPLSHIPTPIRIKPITHNPLLPCPTPQKSPKYHSFPSPPTPSPQTPNSFPQRPPAPPQPALPLPPLTTLQSSHTPPTPSP</sequence>
<reference evidence="2 3" key="1">
    <citation type="journal article" date="2016" name="Nat. Commun.">
        <title>Ectomycorrhizal ecology is imprinted in the genome of the dominant symbiotic fungus Cenococcum geophilum.</title>
        <authorList>
            <consortium name="DOE Joint Genome Institute"/>
            <person name="Peter M."/>
            <person name="Kohler A."/>
            <person name="Ohm R.A."/>
            <person name="Kuo A."/>
            <person name="Krutzmann J."/>
            <person name="Morin E."/>
            <person name="Arend M."/>
            <person name="Barry K.W."/>
            <person name="Binder M."/>
            <person name="Choi C."/>
            <person name="Clum A."/>
            <person name="Copeland A."/>
            <person name="Grisel N."/>
            <person name="Haridas S."/>
            <person name="Kipfer T."/>
            <person name="LaButti K."/>
            <person name="Lindquist E."/>
            <person name="Lipzen A."/>
            <person name="Maire R."/>
            <person name="Meier B."/>
            <person name="Mihaltcheva S."/>
            <person name="Molinier V."/>
            <person name="Murat C."/>
            <person name="Poggeler S."/>
            <person name="Quandt C.A."/>
            <person name="Sperisen C."/>
            <person name="Tritt A."/>
            <person name="Tisserant E."/>
            <person name="Crous P.W."/>
            <person name="Henrissat B."/>
            <person name="Nehls U."/>
            <person name="Egli S."/>
            <person name="Spatafora J.W."/>
            <person name="Grigoriev I.V."/>
            <person name="Martin F.M."/>
        </authorList>
    </citation>
    <scope>NUCLEOTIDE SEQUENCE [LARGE SCALE GENOMIC DNA]</scope>
    <source>
        <strain evidence="2 3">CBS 459.81</strain>
    </source>
</reference>
<dbReference type="AlphaFoldDB" id="A0A8E2E2B9"/>
<evidence type="ECO:0000256" key="1">
    <source>
        <dbReference type="SAM" id="MobiDB-lite"/>
    </source>
</evidence>
<evidence type="ECO:0000313" key="3">
    <source>
        <dbReference type="Proteomes" id="UP000250266"/>
    </source>
</evidence>
<proteinExistence type="predicted"/>
<name>A0A8E2E2B9_9PEZI</name>
<feature type="compositionally biased region" description="Pro residues" evidence="1">
    <location>
        <begin position="105"/>
        <end position="119"/>
    </location>
</feature>
<accession>A0A8E2E2B9</accession>
<keyword evidence="3" id="KW-1185">Reference proteome</keyword>
<dbReference type="Proteomes" id="UP000250266">
    <property type="component" value="Unassembled WGS sequence"/>
</dbReference>
<dbReference type="EMBL" id="KV745242">
    <property type="protein sequence ID" value="OCK76102.1"/>
    <property type="molecule type" value="Genomic_DNA"/>
</dbReference>
<feature type="region of interest" description="Disordered" evidence="1">
    <location>
        <begin position="49"/>
        <end position="134"/>
    </location>
</feature>
<evidence type="ECO:0000313" key="2">
    <source>
        <dbReference type="EMBL" id="OCK76102.1"/>
    </source>
</evidence>
<organism evidence="2 3">
    <name type="scientific">Lepidopterella palustris CBS 459.81</name>
    <dbReference type="NCBI Taxonomy" id="1314670"/>
    <lineage>
        <taxon>Eukaryota</taxon>
        <taxon>Fungi</taxon>
        <taxon>Dikarya</taxon>
        <taxon>Ascomycota</taxon>
        <taxon>Pezizomycotina</taxon>
        <taxon>Dothideomycetes</taxon>
        <taxon>Pleosporomycetidae</taxon>
        <taxon>Mytilinidiales</taxon>
        <taxon>Argynnaceae</taxon>
        <taxon>Lepidopterella</taxon>
    </lineage>
</organism>
<gene>
    <name evidence="2" type="ORF">K432DRAFT_154273</name>
</gene>